<dbReference type="Proteomes" id="UP000199506">
    <property type="component" value="Unassembled WGS sequence"/>
</dbReference>
<name>A0A1H7PP66_9EURY</name>
<accession>A0A1H7PP66</accession>
<organism evidence="1 2">
    <name type="scientific">Methanobrevibacter gottschalkii</name>
    <dbReference type="NCBI Taxonomy" id="190974"/>
    <lineage>
        <taxon>Archaea</taxon>
        <taxon>Methanobacteriati</taxon>
        <taxon>Methanobacteriota</taxon>
        <taxon>Methanomada group</taxon>
        <taxon>Methanobacteria</taxon>
        <taxon>Methanobacteriales</taxon>
        <taxon>Methanobacteriaceae</taxon>
        <taxon>Methanobrevibacter</taxon>
    </lineage>
</organism>
<evidence type="ECO:0000313" key="2">
    <source>
        <dbReference type="Proteomes" id="UP000199506"/>
    </source>
</evidence>
<evidence type="ECO:0000313" key="1">
    <source>
        <dbReference type="EMBL" id="SEL37386.1"/>
    </source>
</evidence>
<dbReference type="EMBL" id="FOAK01000016">
    <property type="protein sequence ID" value="SEL37386.1"/>
    <property type="molecule type" value="Genomic_DNA"/>
</dbReference>
<sequence length="319" mass="37082">MGESNNKKKTDEITFQISLKTDKDFIRMLKTSKITQIPLKFFEDNIEKAYINDKEINPSMIQIGPPASMEFIDFKIGEKIYKNIPFNSKLNLNDEIIFESVPSSDLGMNIIFKIKLLDNDKINASLSLHEKSDNIKDLLDFELTKKELIGKSFEIYTFDMEKPLLNGVFDIFDVNEDLISIYKKLNYINEKLNLNLKHEKDYIISSDELQNIDYLCDYIKNKKIPIDNFSVTCEVPATTLNYMLTNKKNIECSGKNSIRLLNETIDLGTFHIKIKEPIYLNLDELNEIYETNKNNTNPIKIPLKITSDNPEELFLNFNN</sequence>
<dbReference type="AlphaFoldDB" id="A0A1H7PP66"/>
<dbReference type="RefSeq" id="WP_091699879.1">
    <property type="nucleotide sequence ID" value="NZ_FOAK01000016.1"/>
</dbReference>
<reference evidence="1 2" key="1">
    <citation type="submission" date="2016-10" db="EMBL/GenBank/DDBJ databases">
        <authorList>
            <person name="de Groot N.N."/>
        </authorList>
    </citation>
    <scope>NUCLEOTIDE SEQUENCE [LARGE SCALE GENOMIC DNA]</scope>
    <source>
        <strain evidence="1 2">DSM 11978</strain>
    </source>
</reference>
<protein>
    <submittedName>
        <fullName evidence="1">Uncharacterized protein</fullName>
    </submittedName>
</protein>
<gene>
    <name evidence="1" type="ORF">SAMN05216439_0423</name>
</gene>
<proteinExistence type="predicted"/>
<dbReference type="STRING" id="190974.SAMN05216439_0423"/>